<feature type="transmembrane region" description="Helical" evidence="1">
    <location>
        <begin position="7"/>
        <end position="29"/>
    </location>
</feature>
<feature type="domain" description="TFIIS central" evidence="2">
    <location>
        <begin position="143"/>
        <end position="196"/>
    </location>
</feature>
<dbReference type="EMBL" id="AYLP01000005">
    <property type="protein sequence ID" value="ESS70412.1"/>
    <property type="molecule type" value="Genomic_DNA"/>
</dbReference>
<dbReference type="AlphaFoldDB" id="V5BVZ7"/>
<dbReference type="GO" id="GO:0003746">
    <property type="term" value="F:translation elongation factor activity"/>
    <property type="evidence" value="ECO:0007669"/>
    <property type="project" value="UniProtKB-KW"/>
</dbReference>
<dbReference type="VEuPathDB" id="TriTrypDB:TCDM_00888"/>
<proteinExistence type="predicted"/>
<dbReference type="OrthoDB" id="44867at2759"/>
<reference evidence="3 4" key="1">
    <citation type="journal article" date="2014" name="Genome Announc.">
        <title>Trypanosoma cruzi Clone Dm28c Draft Genome Sequence.</title>
        <authorList>
            <person name="Grisard E.C."/>
            <person name="Teixeira S.M."/>
            <person name="de Almeida L.G."/>
            <person name="Stoco P.H."/>
            <person name="Gerber A.L."/>
            <person name="Talavera-Lopez C."/>
            <person name="Lima O.C."/>
            <person name="Andersson B."/>
            <person name="de Vasconcelos A.T."/>
        </authorList>
    </citation>
    <scope>NUCLEOTIDE SEQUENCE [LARGE SCALE GENOMIC DNA]</scope>
    <source>
        <strain evidence="3 4">Dm28c</strain>
    </source>
</reference>
<organism evidence="3 4">
    <name type="scientific">Trypanosoma cruzi Dm28c</name>
    <dbReference type="NCBI Taxonomy" id="1416333"/>
    <lineage>
        <taxon>Eukaryota</taxon>
        <taxon>Discoba</taxon>
        <taxon>Euglenozoa</taxon>
        <taxon>Kinetoplastea</taxon>
        <taxon>Metakinetoplastina</taxon>
        <taxon>Trypanosomatida</taxon>
        <taxon>Trypanosomatidae</taxon>
        <taxon>Trypanosoma</taxon>
        <taxon>Schizotrypanum</taxon>
    </lineage>
</organism>
<protein>
    <submittedName>
        <fullName evidence="3">Transcription elongation factor</fullName>
    </submittedName>
</protein>
<dbReference type="GO" id="GO:0006351">
    <property type="term" value="P:DNA-templated transcription"/>
    <property type="evidence" value="ECO:0007669"/>
    <property type="project" value="InterPro"/>
</dbReference>
<evidence type="ECO:0000256" key="1">
    <source>
        <dbReference type="SAM" id="Phobius"/>
    </source>
</evidence>
<gene>
    <name evidence="3" type="ORF">TCDM_00888</name>
</gene>
<keyword evidence="3" id="KW-0648">Protein biosynthesis</keyword>
<name>V5BVZ7_TRYCR</name>
<dbReference type="Proteomes" id="UP000017861">
    <property type="component" value="Unassembled WGS sequence"/>
</dbReference>
<accession>V5BVZ7</accession>
<keyword evidence="1" id="KW-0472">Membrane</keyword>
<comment type="caution">
    <text evidence="3">The sequence shown here is derived from an EMBL/GenBank/DDBJ whole genome shotgun (WGS) entry which is preliminary data.</text>
</comment>
<evidence type="ECO:0000259" key="2">
    <source>
        <dbReference type="Pfam" id="PF07500"/>
    </source>
</evidence>
<keyword evidence="1" id="KW-1133">Transmembrane helix</keyword>
<dbReference type="InterPro" id="IPR003618">
    <property type="entry name" value="TFIIS_cen_dom"/>
</dbReference>
<evidence type="ECO:0000313" key="3">
    <source>
        <dbReference type="EMBL" id="ESS70412.1"/>
    </source>
</evidence>
<dbReference type="Pfam" id="PF07500">
    <property type="entry name" value="TFIIS_M"/>
    <property type="match status" value="1"/>
</dbReference>
<keyword evidence="1" id="KW-0812">Transmembrane</keyword>
<keyword evidence="3" id="KW-0251">Elongation factor</keyword>
<evidence type="ECO:0000313" key="4">
    <source>
        <dbReference type="Proteomes" id="UP000017861"/>
    </source>
</evidence>
<sequence>MIFIRCIPSLIFFFFFFGPSFFFVSFSAFSHARRSTLMSDAVEGSWCDSGSDWSASSASPELRSLINAAFLRFISTSHGRPKRPTHRRDEVPSTHSRRCVLRQRLEESLQISAGTTGVPSALLDGIVSAIRQQSDRVHAAALIVHHLSDPENGALRQALLESRLSPTALASMAESELVNPKLREKWEKQRLKNLEQKTIMFVEQLTAMVTSIYTCPACGGQRCTLRRRQADKQKWAGDDEAPNLLTCCACSHAFRR</sequence>